<name>A0ABT2EIK8_9BACT</name>
<sequence length="78" mass="9192">MSVGEFLSISVLVKVRATTSLSEFARKLALERWKKVPRVRKRCPTCGRDFEGVPQRKYCCNRCKALGWYREKKQRKKV</sequence>
<gene>
    <name evidence="1" type="ORF">M2350_000175</name>
</gene>
<evidence type="ECO:0000313" key="1">
    <source>
        <dbReference type="EMBL" id="MCS3917778.1"/>
    </source>
</evidence>
<protein>
    <submittedName>
        <fullName evidence="1">Endogenous inhibitor of DNA gyrase (YacG/DUF329 family)</fullName>
    </submittedName>
</protein>
<accession>A0ABT2EIK8</accession>
<organism evidence="1 2">
    <name type="scientific">Candidatus Fervidibacter sacchari</name>
    <dbReference type="NCBI Taxonomy" id="1448929"/>
    <lineage>
        <taxon>Bacteria</taxon>
        <taxon>Candidatus Fervidibacterota</taxon>
        <taxon>Candidatus Fervidibacter</taxon>
    </lineage>
</organism>
<dbReference type="EMBL" id="JANUCP010000001">
    <property type="protein sequence ID" value="MCS3917778.1"/>
    <property type="molecule type" value="Genomic_DNA"/>
</dbReference>
<comment type="caution">
    <text evidence="1">The sequence shown here is derived from an EMBL/GenBank/DDBJ whole genome shotgun (WGS) entry which is preliminary data.</text>
</comment>
<keyword evidence="2" id="KW-1185">Reference proteome</keyword>
<dbReference type="RefSeq" id="WP_259092301.1">
    <property type="nucleotide sequence ID" value="NZ_CP130454.1"/>
</dbReference>
<reference evidence="1 2" key="1">
    <citation type="submission" date="2022-08" db="EMBL/GenBank/DDBJ databases">
        <title>Bacterial and archaeal communities from various locations to study Microbial Dark Matter (Phase II).</title>
        <authorList>
            <person name="Stepanauskas R."/>
        </authorList>
    </citation>
    <scope>NUCLEOTIDE SEQUENCE [LARGE SCALE GENOMIC DNA]</scope>
    <source>
        <strain evidence="1 2">PD1</strain>
    </source>
</reference>
<dbReference type="Proteomes" id="UP001204798">
    <property type="component" value="Unassembled WGS sequence"/>
</dbReference>
<proteinExistence type="predicted"/>
<evidence type="ECO:0000313" key="2">
    <source>
        <dbReference type="Proteomes" id="UP001204798"/>
    </source>
</evidence>